<dbReference type="HOGENOM" id="CLU_120382_0_0_11"/>
<dbReference type="EMBL" id="CAJZ01000180">
    <property type="protein sequence ID" value="CCI83964.1"/>
    <property type="molecule type" value="Genomic_DNA"/>
</dbReference>
<evidence type="ECO:0000313" key="2">
    <source>
        <dbReference type="EMBL" id="EJZ81270.1"/>
    </source>
</evidence>
<dbReference type="AlphaFoldDB" id="I7LCH4"/>
<evidence type="ECO:0000313" key="4">
    <source>
        <dbReference type="Proteomes" id="UP000011016"/>
    </source>
</evidence>
<dbReference type="InterPro" id="IPR054211">
    <property type="entry name" value="DUF6918"/>
</dbReference>
<dbReference type="EMBL" id="AHAE01000084">
    <property type="protein sequence ID" value="EJZ81270.1"/>
    <property type="molecule type" value="Genomic_DNA"/>
</dbReference>
<sequence>MAELSSLLSQPRRDDVVADLARLAETTVEELGGLTGAGARTALAAAKKSRPHVVTAGIDRVLPDLVAALEELWGNYQSSAVSDFGVFLDNNSPLAIDVLLEAADRNVEGSSNSVVKRGYGAVRGKAEKHLKPVLPELGRTLEKHTA</sequence>
<name>I7LCH4_9CORY</name>
<keyword evidence="3" id="KW-1185">Reference proteome</keyword>
<dbReference type="eggNOG" id="ENOG5032ZDS">
    <property type="taxonomic scope" value="Bacteria"/>
</dbReference>
<proteinExistence type="predicted"/>
<dbReference type="STRING" id="29321.AAV33_04510"/>
<dbReference type="RefSeq" id="WP_004601678.1">
    <property type="nucleotide sequence ID" value="NZ_HF541868.1"/>
</dbReference>
<dbReference type="Proteomes" id="UP000011016">
    <property type="component" value="Unassembled WGS sequence"/>
</dbReference>
<dbReference type="Pfam" id="PF21893">
    <property type="entry name" value="DUF6918"/>
    <property type="match status" value="1"/>
</dbReference>
<comment type="caution">
    <text evidence="1">The sequence shown here is derived from an EMBL/GenBank/DDBJ whole genome shotgun (WGS) entry which is preliminary data.</text>
</comment>
<protein>
    <submittedName>
        <fullName evidence="1">Uncharacterized protein</fullName>
    </submittedName>
</protein>
<dbReference type="Proteomes" id="UP000006078">
    <property type="component" value="Unassembled WGS sequence"/>
</dbReference>
<organism evidence="1 4">
    <name type="scientific">Corynebacterium otitidis ATCC 51513</name>
    <dbReference type="NCBI Taxonomy" id="883169"/>
    <lineage>
        <taxon>Bacteria</taxon>
        <taxon>Bacillati</taxon>
        <taxon>Actinomycetota</taxon>
        <taxon>Actinomycetes</taxon>
        <taxon>Mycobacteriales</taxon>
        <taxon>Corynebacteriaceae</taxon>
        <taxon>Corynebacterium</taxon>
    </lineage>
</organism>
<evidence type="ECO:0000313" key="1">
    <source>
        <dbReference type="EMBL" id="CCI83964.1"/>
    </source>
</evidence>
<evidence type="ECO:0000313" key="3">
    <source>
        <dbReference type="Proteomes" id="UP000006078"/>
    </source>
</evidence>
<dbReference type="OrthoDB" id="530636at2"/>
<gene>
    <name evidence="1" type="ORF">BN46_1239</name>
    <name evidence="2" type="ORF">HMPREF9719_01788</name>
</gene>
<reference evidence="1 4" key="1">
    <citation type="journal article" date="2012" name="J. Bacteriol.">
        <title>Draft Genome Sequence of Turicella otitidis ATCC 51513, Isolated from Middle Ear Fluid from a Child with Otitis Media.</title>
        <authorList>
            <person name="Brinkrolf K."/>
            <person name="Schneider J."/>
            <person name="Knecht M."/>
            <person name="Ruckert C."/>
            <person name="Tauch A."/>
        </authorList>
    </citation>
    <scope>NUCLEOTIDE SEQUENCE [LARGE SCALE GENOMIC DNA]</scope>
    <source>
        <strain evidence="1 4">ATCC 51513</strain>
    </source>
</reference>
<accession>I7LCH4</accession>
<reference evidence="2 3" key="2">
    <citation type="submission" date="2012-08" db="EMBL/GenBank/DDBJ databases">
        <title>The Genome Sequence of Turicella otitidis ATCC 51513.</title>
        <authorList>
            <consortium name="The Broad Institute Genome Sequencing Platform"/>
            <person name="Earl A."/>
            <person name="Ward D."/>
            <person name="Feldgarden M."/>
            <person name="Gevers D."/>
            <person name="Huys G."/>
            <person name="Walker B."/>
            <person name="Young S.K."/>
            <person name="Zeng Q."/>
            <person name="Gargeya S."/>
            <person name="Fitzgerald M."/>
            <person name="Haas B."/>
            <person name="Abouelleil A."/>
            <person name="Alvarado L."/>
            <person name="Arachchi H.M."/>
            <person name="Berlin A.M."/>
            <person name="Chapman S.B."/>
            <person name="Goldberg J."/>
            <person name="Griggs A."/>
            <person name="Gujja S."/>
            <person name="Hansen M."/>
            <person name="Howarth C."/>
            <person name="Imamovic A."/>
            <person name="Larimer J."/>
            <person name="McCowen C."/>
            <person name="Montmayeur A."/>
            <person name="Murphy C."/>
            <person name="Neiman D."/>
            <person name="Pearson M."/>
            <person name="Priest M."/>
            <person name="Roberts A."/>
            <person name="Saif S."/>
            <person name="Shea T."/>
            <person name="Sisk P."/>
            <person name="Sykes S."/>
            <person name="Wortman J."/>
            <person name="Nusbaum C."/>
            <person name="Birren B."/>
        </authorList>
    </citation>
    <scope>NUCLEOTIDE SEQUENCE [LARGE SCALE GENOMIC DNA]</scope>
    <source>
        <strain evidence="2 3">ATCC 51513</strain>
    </source>
</reference>